<dbReference type="SUPFAM" id="SSF50475">
    <property type="entry name" value="FMN-binding split barrel"/>
    <property type="match status" value="1"/>
</dbReference>
<dbReference type="Proteomes" id="UP000312512">
    <property type="component" value="Unassembled WGS sequence"/>
</dbReference>
<evidence type="ECO:0000259" key="2">
    <source>
        <dbReference type="Pfam" id="PF07859"/>
    </source>
</evidence>
<dbReference type="InterPro" id="IPR029058">
    <property type="entry name" value="AB_hydrolase_fold"/>
</dbReference>
<dbReference type="RefSeq" id="WP_139631213.1">
    <property type="nucleotide sequence ID" value="NZ_VDLX02000005.1"/>
</dbReference>
<name>A0A5C4WK43_9ACTN</name>
<dbReference type="InterPro" id="IPR012349">
    <property type="entry name" value="Split_barrel_FMN-bd"/>
</dbReference>
<dbReference type="Pfam" id="PF04075">
    <property type="entry name" value="F420H2_quin_red"/>
    <property type="match status" value="1"/>
</dbReference>
<dbReference type="Pfam" id="PF07859">
    <property type="entry name" value="Abhydrolase_3"/>
    <property type="match status" value="1"/>
</dbReference>
<dbReference type="AlphaFoldDB" id="A0A5C4WK43"/>
<dbReference type="NCBIfam" id="TIGR00026">
    <property type="entry name" value="hi_GC_TIGR00026"/>
    <property type="match status" value="1"/>
</dbReference>
<dbReference type="EMBL" id="VDLX02000005">
    <property type="protein sequence ID" value="KAB8194620.1"/>
    <property type="molecule type" value="Genomic_DNA"/>
</dbReference>
<dbReference type="SUPFAM" id="SSF53474">
    <property type="entry name" value="alpha/beta-Hydrolases"/>
    <property type="match status" value="1"/>
</dbReference>
<gene>
    <name evidence="3" type="ORF">FH608_015630</name>
</gene>
<dbReference type="Gene3D" id="2.30.110.10">
    <property type="entry name" value="Electron Transport, Fmn-binding Protein, Chain A"/>
    <property type="match status" value="1"/>
</dbReference>
<protein>
    <submittedName>
        <fullName evidence="3">Nitroreductase family deazaflavin-dependent oxidoreductase</fullName>
    </submittedName>
</protein>
<keyword evidence="1" id="KW-0378">Hydrolase</keyword>
<accession>A0A5C4WK43</accession>
<dbReference type="OrthoDB" id="128186at2"/>
<proteinExistence type="predicted"/>
<evidence type="ECO:0000313" key="4">
    <source>
        <dbReference type="Proteomes" id="UP000312512"/>
    </source>
</evidence>
<reference evidence="3 4" key="1">
    <citation type="submission" date="2019-10" db="EMBL/GenBank/DDBJ databases">
        <title>Nonomuraea sp. nov., isolated from Phyllanthus amarus.</title>
        <authorList>
            <person name="Klykleung N."/>
            <person name="Tanasupawat S."/>
        </authorList>
    </citation>
    <scope>NUCLEOTIDE SEQUENCE [LARGE SCALE GENOMIC DNA]</scope>
    <source>
        <strain evidence="3 4">PA1-10</strain>
    </source>
</reference>
<dbReference type="Gene3D" id="3.40.50.1820">
    <property type="entry name" value="alpha/beta hydrolase"/>
    <property type="match status" value="1"/>
</dbReference>
<sequence length="440" mass="45862">MPHDFNQQIIQEFRARGGKVGGPFEGARLLLLTTTGARSGARHTVPLGYLHDGAGRVLVIASAGGAPRHPAWYHNLRAHPRVTVETGAHTVEAEATVLEGEERDRFFARAVEADRGWADYEARSGRVLPVVALTPVSGAFPGPEGAIDAVETLVPAGPDDHAAVMNEIRALMSQAPPLPAGADPAPALPRTGGVPGRWVNATERSAGEAGVLLYVHGGGFEQTQPELEPLMAYRLSQAAGRPAFNMDQRLAPAHPYPAALDDVVAVHRSLLDQGVPAGRVILSGESSGGTLVLSALLALKQAGVPLPGAAVAVSPLTDLTLSSPSLDANDGRDVVGRPVVEHITTQYLAGAAADRAPQSPLHGDLRGLPPLLLVAGTREVLLDDAHRFAAAASSAGVDVTLDLYEDMPHAFHTAVMSEDPPPPAATFLRRLAGWIGGTAP</sequence>
<evidence type="ECO:0000256" key="1">
    <source>
        <dbReference type="ARBA" id="ARBA00022801"/>
    </source>
</evidence>
<dbReference type="GO" id="GO:0016787">
    <property type="term" value="F:hydrolase activity"/>
    <property type="evidence" value="ECO:0007669"/>
    <property type="project" value="UniProtKB-KW"/>
</dbReference>
<organism evidence="3 4">
    <name type="scientific">Nonomuraea phyllanthi</name>
    <dbReference type="NCBI Taxonomy" id="2219224"/>
    <lineage>
        <taxon>Bacteria</taxon>
        <taxon>Bacillati</taxon>
        <taxon>Actinomycetota</taxon>
        <taxon>Actinomycetes</taxon>
        <taxon>Streptosporangiales</taxon>
        <taxon>Streptosporangiaceae</taxon>
        <taxon>Nonomuraea</taxon>
    </lineage>
</organism>
<evidence type="ECO:0000313" key="3">
    <source>
        <dbReference type="EMBL" id="KAB8194620.1"/>
    </source>
</evidence>
<dbReference type="InterPro" id="IPR050300">
    <property type="entry name" value="GDXG_lipolytic_enzyme"/>
</dbReference>
<dbReference type="InterPro" id="IPR013094">
    <property type="entry name" value="AB_hydrolase_3"/>
</dbReference>
<keyword evidence="4" id="KW-1185">Reference proteome</keyword>
<dbReference type="InterPro" id="IPR004378">
    <property type="entry name" value="F420H2_quin_Rdtase"/>
</dbReference>
<comment type="caution">
    <text evidence="3">The sequence shown here is derived from an EMBL/GenBank/DDBJ whole genome shotgun (WGS) entry which is preliminary data.</text>
</comment>
<dbReference type="GO" id="GO:0016491">
    <property type="term" value="F:oxidoreductase activity"/>
    <property type="evidence" value="ECO:0007669"/>
    <property type="project" value="InterPro"/>
</dbReference>
<dbReference type="PANTHER" id="PTHR48081:SF8">
    <property type="entry name" value="ALPHA_BETA HYDROLASE FOLD-3 DOMAIN-CONTAINING PROTEIN-RELATED"/>
    <property type="match status" value="1"/>
</dbReference>
<feature type="domain" description="Alpha/beta hydrolase fold-3" evidence="2">
    <location>
        <begin position="212"/>
        <end position="412"/>
    </location>
</feature>
<dbReference type="PANTHER" id="PTHR48081">
    <property type="entry name" value="AB HYDROLASE SUPERFAMILY PROTEIN C4A8.06C"/>
    <property type="match status" value="1"/>
</dbReference>